<reference evidence="1 2" key="1">
    <citation type="submission" date="2024-02" db="EMBL/GenBank/DDBJ databases">
        <authorList>
            <person name="Grouzdev D."/>
        </authorList>
    </citation>
    <scope>NUCLEOTIDE SEQUENCE [LARGE SCALE GENOMIC DNA]</scope>
    <source>
        <strain evidence="1 2">9N</strain>
    </source>
</reference>
<name>A0ABU7XD22_9HYPH</name>
<evidence type="ECO:0000313" key="2">
    <source>
        <dbReference type="Proteomes" id="UP001350748"/>
    </source>
</evidence>
<dbReference type="Proteomes" id="UP001350748">
    <property type="component" value="Unassembled WGS sequence"/>
</dbReference>
<dbReference type="NCBIfam" id="TIGR04071">
    <property type="entry name" value="methanobac_OB3b"/>
    <property type="match status" value="1"/>
</dbReference>
<keyword evidence="2" id="KW-1185">Reference proteome</keyword>
<evidence type="ECO:0000313" key="1">
    <source>
        <dbReference type="EMBL" id="MEF3365282.1"/>
    </source>
</evidence>
<dbReference type="Pfam" id="PF25751">
    <property type="entry name" value="Methanobactin"/>
    <property type="match status" value="1"/>
</dbReference>
<proteinExistence type="predicted"/>
<dbReference type="RefSeq" id="WP_332080187.1">
    <property type="nucleotide sequence ID" value="NZ_JAZHYN010000003.1"/>
</dbReference>
<dbReference type="EMBL" id="JAZHYN010000003">
    <property type="protein sequence ID" value="MEF3365282.1"/>
    <property type="molecule type" value="Genomic_DNA"/>
</dbReference>
<protein>
    <submittedName>
        <fullName evidence="1">Methanobactin</fullName>
    </submittedName>
</protein>
<dbReference type="InterPro" id="IPR023963">
    <property type="entry name" value="Methanobactin_OB3b"/>
</dbReference>
<comment type="caution">
    <text evidence="1">The sequence shown here is derived from an EMBL/GenBank/DDBJ whole genome shotgun (WGS) entry which is preliminary data.</text>
</comment>
<accession>A0ABU7XD22</accession>
<organism evidence="1 2">
    <name type="scientific">Methylocystis borbori</name>
    <dbReference type="NCBI Taxonomy" id="3118750"/>
    <lineage>
        <taxon>Bacteria</taxon>
        <taxon>Pseudomonadati</taxon>
        <taxon>Pseudomonadota</taxon>
        <taxon>Alphaproteobacteria</taxon>
        <taxon>Hyphomicrobiales</taxon>
        <taxon>Methylocystaceae</taxon>
        <taxon>Methylocystis</taxon>
    </lineage>
</organism>
<sequence length="31" mass="3207">MAIKIANRRVLDVLGREGAFCDGGQCSALAA</sequence>
<gene>
    <name evidence="1" type="primary">mbnA</name>
    <name evidence="1" type="ORF">V3H18_01910</name>
</gene>